<feature type="region of interest" description="Disordered" evidence="1">
    <location>
        <begin position="695"/>
        <end position="731"/>
    </location>
</feature>
<protein>
    <submittedName>
        <fullName evidence="2">Uncharacterized protein</fullName>
    </submittedName>
</protein>
<feature type="compositionally biased region" description="Polar residues" evidence="1">
    <location>
        <begin position="619"/>
        <end position="630"/>
    </location>
</feature>
<dbReference type="AlphaFoldDB" id="A0A9W8I5Q0"/>
<dbReference type="EMBL" id="JANBUW010000307">
    <property type="protein sequence ID" value="KAJ2847482.1"/>
    <property type="molecule type" value="Genomic_DNA"/>
</dbReference>
<feature type="region of interest" description="Disordered" evidence="1">
    <location>
        <begin position="618"/>
        <end position="656"/>
    </location>
</feature>
<name>A0A9W8I5Q0_9FUNG</name>
<feature type="region of interest" description="Disordered" evidence="1">
    <location>
        <begin position="563"/>
        <end position="592"/>
    </location>
</feature>
<feature type="compositionally biased region" description="Polar residues" evidence="1">
    <location>
        <begin position="375"/>
        <end position="384"/>
    </location>
</feature>
<dbReference type="OrthoDB" id="5557898at2759"/>
<feature type="compositionally biased region" description="Polar residues" evidence="1">
    <location>
        <begin position="399"/>
        <end position="409"/>
    </location>
</feature>
<gene>
    <name evidence="2" type="ORF">IWW36_003835</name>
</gene>
<feature type="region of interest" description="Disordered" evidence="1">
    <location>
        <begin position="375"/>
        <end position="409"/>
    </location>
</feature>
<sequence>MSKKLKKGIAVDAELSDEGTDIINSSSDRSVWQPEDADAFHWILSESTHFENGILCLDHRYMDPSDTDILIKMDKYVAKKPISEEQFLIELDRLNQTNPSKNFRRCYYFLCKIREATNCNYDLRQINTKHINTRSRWSVPFKSLNEVGYLVKNQSARRAKNISANGPIQRTNIAKKNLAAIKAIRKLMKYPELYWNSERQEPTDGASRAQLFMQYPELEETSEPDRWIRAMIKRHGSVMMEYLNQCGTNLANSFIKEANHSRTSSNQLPMLHANEQAKVIKILGDMIDVISKAPGKKIKSKPMTKTKSVAGGLPALDIYANIPSINRSSSSTVAKRGVTFSMGPEDSGIDMSEPTTAVTENSLVLQNPVLEFSSLPTRKNQYSGPPSVKRSKSHVFDQPKSTSAEAHSVPTSVSLTNMAAYSSLAPVSSMHNSSNETKGGSTLGHGDDGLFSQFINYENMGSGLTHSNSILTTNQKNMQQKPNMEPTELVDAIVNLSVENGTHSFDHSGYGYIQNPVQNQMPPYYASSYPISAQEPISNDHAKPYLAYPYNKEHFENQIPKSLSRTVSDESTPQYSEPQHNAKYSQQQQNDAREELQNIFGNKDSSFTFQLPSYKWLPENSNEGSAQSDKTVLPSQPSQQQQLQQHGQQMPGMVSESFSMPSLADYARSMSAIGSLDTSNQVSGSFDNPVTPLSHMYSGTSPCTDNSTSKKQRTNATTEQPSQSTQGKSQLSTTLIIVNGVPSHIELTHNNSRVHPNPIILPISQVIRES</sequence>
<feature type="compositionally biased region" description="Polar residues" evidence="1">
    <location>
        <begin position="563"/>
        <end position="590"/>
    </location>
</feature>
<evidence type="ECO:0000313" key="3">
    <source>
        <dbReference type="Proteomes" id="UP001139887"/>
    </source>
</evidence>
<comment type="caution">
    <text evidence="2">The sequence shown here is derived from an EMBL/GenBank/DDBJ whole genome shotgun (WGS) entry which is preliminary data.</text>
</comment>
<accession>A0A9W8I5Q0</accession>
<evidence type="ECO:0000313" key="2">
    <source>
        <dbReference type="EMBL" id="KAJ2847482.1"/>
    </source>
</evidence>
<keyword evidence="3" id="KW-1185">Reference proteome</keyword>
<feature type="compositionally biased region" description="Polar residues" evidence="1">
    <location>
        <begin position="697"/>
        <end position="731"/>
    </location>
</feature>
<organism evidence="2 3">
    <name type="scientific">Coemansia brasiliensis</name>
    <dbReference type="NCBI Taxonomy" id="2650707"/>
    <lineage>
        <taxon>Eukaryota</taxon>
        <taxon>Fungi</taxon>
        <taxon>Fungi incertae sedis</taxon>
        <taxon>Zoopagomycota</taxon>
        <taxon>Kickxellomycotina</taxon>
        <taxon>Kickxellomycetes</taxon>
        <taxon>Kickxellales</taxon>
        <taxon>Kickxellaceae</taxon>
        <taxon>Coemansia</taxon>
    </lineage>
</organism>
<evidence type="ECO:0000256" key="1">
    <source>
        <dbReference type="SAM" id="MobiDB-lite"/>
    </source>
</evidence>
<reference evidence="2" key="1">
    <citation type="submission" date="2022-07" db="EMBL/GenBank/DDBJ databases">
        <title>Phylogenomic reconstructions and comparative analyses of Kickxellomycotina fungi.</title>
        <authorList>
            <person name="Reynolds N.K."/>
            <person name="Stajich J.E."/>
            <person name="Barry K."/>
            <person name="Grigoriev I.V."/>
            <person name="Crous P."/>
            <person name="Smith M.E."/>
        </authorList>
    </citation>
    <scope>NUCLEOTIDE SEQUENCE</scope>
    <source>
        <strain evidence="2">NRRL 1566</strain>
    </source>
</reference>
<proteinExistence type="predicted"/>
<feature type="compositionally biased region" description="Low complexity" evidence="1">
    <location>
        <begin position="633"/>
        <end position="653"/>
    </location>
</feature>
<dbReference type="Proteomes" id="UP001139887">
    <property type="component" value="Unassembled WGS sequence"/>
</dbReference>